<accession>A0A839AHZ7</accession>
<gene>
    <name evidence="1" type="ORF">H2509_15605</name>
</gene>
<dbReference type="EMBL" id="JACFXV010000063">
    <property type="protein sequence ID" value="MBA5778554.1"/>
    <property type="molecule type" value="Genomic_DNA"/>
</dbReference>
<evidence type="ECO:0000313" key="1">
    <source>
        <dbReference type="EMBL" id="MBA5778554.1"/>
    </source>
</evidence>
<evidence type="ECO:0000313" key="2">
    <source>
        <dbReference type="Proteomes" id="UP000541109"/>
    </source>
</evidence>
<proteinExistence type="predicted"/>
<reference evidence="1 2" key="1">
    <citation type="submission" date="2020-07" db="EMBL/GenBank/DDBJ databases">
        <title>Stappia sp., F7233, whole genome shotgun sequencing project.</title>
        <authorList>
            <person name="Jiang S."/>
            <person name="Liu Z.W."/>
            <person name="Du Z.J."/>
        </authorList>
    </citation>
    <scope>NUCLEOTIDE SEQUENCE [LARGE SCALE GENOMIC DNA]</scope>
    <source>
        <strain evidence="1 2">F7233</strain>
    </source>
</reference>
<dbReference type="RefSeq" id="WP_182166948.1">
    <property type="nucleotide sequence ID" value="NZ_JACFXV010000063.1"/>
</dbReference>
<protein>
    <submittedName>
        <fullName evidence="1">Uncharacterized protein</fullName>
    </submittedName>
</protein>
<sequence>MGKGKAGSKEQREFMFVLNSKPASRQTVVKGDDKDQKISLRQFNLVSDEAKAARKKLIAELREFGC</sequence>
<dbReference type="Proteomes" id="UP000541109">
    <property type="component" value="Unassembled WGS sequence"/>
</dbReference>
<keyword evidence="2" id="KW-1185">Reference proteome</keyword>
<comment type="caution">
    <text evidence="1">The sequence shown here is derived from an EMBL/GenBank/DDBJ whole genome shotgun (WGS) entry which is preliminary data.</text>
</comment>
<name>A0A839AHZ7_9HYPH</name>
<organism evidence="1 2">
    <name type="scientific">Stappia albiluteola</name>
    <dbReference type="NCBI Taxonomy" id="2758565"/>
    <lineage>
        <taxon>Bacteria</taxon>
        <taxon>Pseudomonadati</taxon>
        <taxon>Pseudomonadota</taxon>
        <taxon>Alphaproteobacteria</taxon>
        <taxon>Hyphomicrobiales</taxon>
        <taxon>Stappiaceae</taxon>
        <taxon>Stappia</taxon>
    </lineage>
</organism>
<dbReference type="AlphaFoldDB" id="A0A839AHZ7"/>